<dbReference type="EMBL" id="MU858258">
    <property type="protein sequence ID" value="KAK4208096.1"/>
    <property type="molecule type" value="Genomic_DNA"/>
</dbReference>
<keyword evidence="2" id="KW-1133">Transmembrane helix</keyword>
<dbReference type="PANTHER" id="PTHR42912">
    <property type="entry name" value="METHYLTRANSFERASE"/>
    <property type="match status" value="1"/>
</dbReference>
<comment type="caution">
    <text evidence="3">The sequence shown here is derived from an EMBL/GenBank/DDBJ whole genome shotgun (WGS) entry which is preliminary data.</text>
</comment>
<dbReference type="Gene3D" id="3.40.50.150">
    <property type="entry name" value="Vaccinia Virus protein VP39"/>
    <property type="match status" value="1"/>
</dbReference>
<sequence length="459" mass="51564">MASRIFSPRLGFRGAQQMEMQIQCRLQPRRYLSLTSRLQLASKKKSTIKSAPSSSTPPPKASPSPKDFHKNTKPNSNSTSQIQTLDVLWKQRKVPLIFACALVFCMTVYTSLIITKLNKAGDCVHEEHAIPTGLPEDIVSAVDSHKDPEEIRKTAEDFDRDLNFPERVTGTRRLRKKLAARAKGHVLEVSIGTGRNLPFYDFTDLVREYLSSPEALAERQRKHMDRLMSASAARGKKVNSNPEQKQIGWLDGEILSFTGLDISPDMLGIARTRIREYIPGLDKLMHKRRREPMPRDIPQGQGAPVVDILDSKVRLFMGDAQSFLPPPPPAAPTSDGQVVQQKYDTILQTFGLCSVADPAKLLSNMASVIKPDTGRIILLEHGRGWSDWINTKLDQFALPHFQRYGCWWNRDIEGVVREAASRVPGLEVVQVERPFWTHFGTTLVIELRVRGEIGGSRGK</sequence>
<keyword evidence="4" id="KW-1185">Reference proteome</keyword>
<evidence type="ECO:0000313" key="3">
    <source>
        <dbReference type="EMBL" id="KAK4208096.1"/>
    </source>
</evidence>
<keyword evidence="2" id="KW-0472">Membrane</keyword>
<dbReference type="PANTHER" id="PTHR42912:SF83">
    <property type="entry name" value="METHYLTRANSFERASE TYPE 11 DOMAIN-CONTAINING PROTEIN"/>
    <property type="match status" value="1"/>
</dbReference>
<dbReference type="GO" id="GO:0008168">
    <property type="term" value="F:methyltransferase activity"/>
    <property type="evidence" value="ECO:0007669"/>
    <property type="project" value="TreeGrafter"/>
</dbReference>
<dbReference type="AlphaFoldDB" id="A0AAN6XYL8"/>
<proteinExistence type="predicted"/>
<name>A0AAN6XYL8_9PEZI</name>
<gene>
    <name evidence="3" type="ORF">QBC37DRAFT_432458</name>
</gene>
<reference evidence="3" key="2">
    <citation type="submission" date="2023-05" db="EMBL/GenBank/DDBJ databases">
        <authorList>
            <consortium name="Lawrence Berkeley National Laboratory"/>
            <person name="Steindorff A."/>
            <person name="Hensen N."/>
            <person name="Bonometti L."/>
            <person name="Westerberg I."/>
            <person name="Brannstrom I.O."/>
            <person name="Guillou S."/>
            <person name="Cros-Aarteil S."/>
            <person name="Calhoun S."/>
            <person name="Haridas S."/>
            <person name="Kuo A."/>
            <person name="Mondo S."/>
            <person name="Pangilinan J."/>
            <person name="Riley R."/>
            <person name="Labutti K."/>
            <person name="Andreopoulos B."/>
            <person name="Lipzen A."/>
            <person name="Chen C."/>
            <person name="Yanf M."/>
            <person name="Daum C."/>
            <person name="Ng V."/>
            <person name="Clum A."/>
            <person name="Ohm R."/>
            <person name="Martin F."/>
            <person name="Silar P."/>
            <person name="Natvig D."/>
            <person name="Lalanne C."/>
            <person name="Gautier V."/>
            <person name="Ament-Velasquez S.L."/>
            <person name="Kruys A."/>
            <person name="Hutchinson M.I."/>
            <person name="Powell A.J."/>
            <person name="Barry K."/>
            <person name="Miller A.N."/>
            <person name="Grigoriev I.V."/>
            <person name="Debuchy R."/>
            <person name="Gladieux P."/>
            <person name="Thoren M.H."/>
            <person name="Johannesson H."/>
        </authorList>
    </citation>
    <scope>NUCLEOTIDE SEQUENCE</scope>
    <source>
        <strain evidence="3">PSN293</strain>
    </source>
</reference>
<feature type="region of interest" description="Disordered" evidence="1">
    <location>
        <begin position="43"/>
        <end position="81"/>
    </location>
</feature>
<evidence type="ECO:0000256" key="1">
    <source>
        <dbReference type="SAM" id="MobiDB-lite"/>
    </source>
</evidence>
<evidence type="ECO:0008006" key="5">
    <source>
        <dbReference type="Google" id="ProtNLM"/>
    </source>
</evidence>
<dbReference type="Proteomes" id="UP001301769">
    <property type="component" value="Unassembled WGS sequence"/>
</dbReference>
<dbReference type="InterPro" id="IPR050508">
    <property type="entry name" value="Methyltransf_Superfamily"/>
</dbReference>
<feature type="transmembrane region" description="Helical" evidence="2">
    <location>
        <begin position="94"/>
        <end position="114"/>
    </location>
</feature>
<dbReference type="SUPFAM" id="SSF53335">
    <property type="entry name" value="S-adenosyl-L-methionine-dependent methyltransferases"/>
    <property type="match status" value="1"/>
</dbReference>
<dbReference type="InterPro" id="IPR029063">
    <property type="entry name" value="SAM-dependent_MTases_sf"/>
</dbReference>
<evidence type="ECO:0000256" key="2">
    <source>
        <dbReference type="SAM" id="Phobius"/>
    </source>
</evidence>
<reference evidence="3" key="1">
    <citation type="journal article" date="2023" name="Mol. Phylogenet. Evol.">
        <title>Genome-scale phylogeny and comparative genomics of the fungal order Sordariales.</title>
        <authorList>
            <person name="Hensen N."/>
            <person name="Bonometti L."/>
            <person name="Westerberg I."/>
            <person name="Brannstrom I.O."/>
            <person name="Guillou S."/>
            <person name="Cros-Aarteil S."/>
            <person name="Calhoun S."/>
            <person name="Haridas S."/>
            <person name="Kuo A."/>
            <person name="Mondo S."/>
            <person name="Pangilinan J."/>
            <person name="Riley R."/>
            <person name="LaButti K."/>
            <person name="Andreopoulos B."/>
            <person name="Lipzen A."/>
            <person name="Chen C."/>
            <person name="Yan M."/>
            <person name="Daum C."/>
            <person name="Ng V."/>
            <person name="Clum A."/>
            <person name="Steindorff A."/>
            <person name="Ohm R.A."/>
            <person name="Martin F."/>
            <person name="Silar P."/>
            <person name="Natvig D.O."/>
            <person name="Lalanne C."/>
            <person name="Gautier V."/>
            <person name="Ament-Velasquez S.L."/>
            <person name="Kruys A."/>
            <person name="Hutchinson M.I."/>
            <person name="Powell A.J."/>
            <person name="Barry K."/>
            <person name="Miller A.N."/>
            <person name="Grigoriev I.V."/>
            <person name="Debuchy R."/>
            <person name="Gladieux P."/>
            <person name="Hiltunen Thoren M."/>
            <person name="Johannesson H."/>
        </authorList>
    </citation>
    <scope>NUCLEOTIDE SEQUENCE</scope>
    <source>
        <strain evidence="3">PSN293</strain>
    </source>
</reference>
<keyword evidence="2" id="KW-0812">Transmembrane</keyword>
<protein>
    <recommendedName>
        <fullName evidence="5">S-adenosyl-L-methionine-dependent methyltransferase</fullName>
    </recommendedName>
</protein>
<organism evidence="3 4">
    <name type="scientific">Rhypophila decipiens</name>
    <dbReference type="NCBI Taxonomy" id="261697"/>
    <lineage>
        <taxon>Eukaryota</taxon>
        <taxon>Fungi</taxon>
        <taxon>Dikarya</taxon>
        <taxon>Ascomycota</taxon>
        <taxon>Pezizomycotina</taxon>
        <taxon>Sordariomycetes</taxon>
        <taxon>Sordariomycetidae</taxon>
        <taxon>Sordariales</taxon>
        <taxon>Naviculisporaceae</taxon>
        <taxon>Rhypophila</taxon>
    </lineage>
</organism>
<accession>A0AAN6XYL8</accession>
<evidence type="ECO:0000313" key="4">
    <source>
        <dbReference type="Proteomes" id="UP001301769"/>
    </source>
</evidence>
<dbReference type="Pfam" id="PF13489">
    <property type="entry name" value="Methyltransf_23"/>
    <property type="match status" value="1"/>
</dbReference>